<dbReference type="InterPro" id="IPR036388">
    <property type="entry name" value="WH-like_DNA-bd_sf"/>
</dbReference>
<evidence type="ECO:0000313" key="2">
    <source>
        <dbReference type="EMBL" id="HCO27025.1"/>
    </source>
</evidence>
<dbReference type="Pfam" id="PF14213">
    <property type="entry name" value="DUF4325"/>
    <property type="match status" value="1"/>
</dbReference>
<reference evidence="2 3" key="1">
    <citation type="journal article" date="2018" name="Nat. Biotechnol.">
        <title>A standardized bacterial taxonomy based on genome phylogeny substantially revises the tree of life.</title>
        <authorList>
            <person name="Parks D.H."/>
            <person name="Chuvochina M."/>
            <person name="Waite D.W."/>
            <person name="Rinke C."/>
            <person name="Skarshewski A."/>
            <person name="Chaumeil P.A."/>
            <person name="Hugenholtz P."/>
        </authorList>
    </citation>
    <scope>NUCLEOTIDE SEQUENCE [LARGE SCALE GENOMIC DNA]</scope>
    <source>
        <strain evidence="2">UBA9375</strain>
    </source>
</reference>
<evidence type="ECO:0000313" key="3">
    <source>
        <dbReference type="Proteomes" id="UP000263642"/>
    </source>
</evidence>
<sequence length="343" mass="39520">MVGVRKRGEEIRQFILKNVEKHSSDIVAITASQFQISRQAVNKHIKLLVEQKAILVKGATRSRRYSLHPLIEWSNSYDLENKLEEDVVWQQDISKFLKELPDNVRDIWHYGFTEMLNNAIDHSSGSRVIIHIEKTASTTNIMIIDDGEGIFKKIQRELGLSDERHSVLELAKGKLTTDPNHHSGEGIFFSSRMFDRFAISSGSTDFSHEFDKTEDWIIEHKENKSGTAVFMYLSNNSSRTSKGVFDNFTSDDDYGFTKTIVPVHLAQYGDDQLISRSQAKRLLVRIEKFKKVIFDFDEVETIGQAFADEIFRVFQLQHKEMELVAINTQKQVQQMISRALSKE</sequence>
<dbReference type="Proteomes" id="UP000263642">
    <property type="component" value="Unassembled WGS sequence"/>
</dbReference>
<feature type="domain" description="DUF4325" evidence="1">
    <location>
        <begin position="278"/>
        <end position="332"/>
    </location>
</feature>
<organism evidence="2 3">
    <name type="scientific">Gimesia maris</name>
    <dbReference type="NCBI Taxonomy" id="122"/>
    <lineage>
        <taxon>Bacteria</taxon>
        <taxon>Pseudomonadati</taxon>
        <taxon>Planctomycetota</taxon>
        <taxon>Planctomycetia</taxon>
        <taxon>Planctomycetales</taxon>
        <taxon>Planctomycetaceae</taxon>
        <taxon>Gimesia</taxon>
    </lineage>
</organism>
<name>A0A3D3RDY4_9PLAN</name>
<proteinExistence type="predicted"/>
<dbReference type="InterPro" id="IPR036890">
    <property type="entry name" value="HATPase_C_sf"/>
</dbReference>
<dbReference type="EMBL" id="DQAY01000187">
    <property type="protein sequence ID" value="HCO27025.1"/>
    <property type="molecule type" value="Genomic_DNA"/>
</dbReference>
<dbReference type="Gene3D" id="3.30.565.10">
    <property type="entry name" value="Histidine kinase-like ATPase, C-terminal domain"/>
    <property type="match status" value="1"/>
</dbReference>
<evidence type="ECO:0000259" key="1">
    <source>
        <dbReference type="Pfam" id="PF14213"/>
    </source>
</evidence>
<dbReference type="SUPFAM" id="SSF55874">
    <property type="entry name" value="ATPase domain of HSP90 chaperone/DNA topoisomerase II/histidine kinase"/>
    <property type="match status" value="1"/>
</dbReference>
<gene>
    <name evidence="2" type="ORF">DIT97_29950</name>
</gene>
<dbReference type="Gene3D" id="1.10.10.10">
    <property type="entry name" value="Winged helix-like DNA-binding domain superfamily/Winged helix DNA-binding domain"/>
    <property type="match status" value="1"/>
</dbReference>
<accession>A0A3D3RDY4</accession>
<dbReference type="AlphaFoldDB" id="A0A3D3RDY4"/>
<dbReference type="InterPro" id="IPR025474">
    <property type="entry name" value="DUF4325"/>
</dbReference>
<protein>
    <submittedName>
        <fullName evidence="2">ArsR family transcriptional regulator</fullName>
    </submittedName>
</protein>
<comment type="caution">
    <text evidence="2">The sequence shown here is derived from an EMBL/GenBank/DDBJ whole genome shotgun (WGS) entry which is preliminary data.</text>
</comment>